<dbReference type="AlphaFoldDB" id="A0AAV4FGT2"/>
<reference evidence="1 2" key="1">
    <citation type="journal article" date="2021" name="Elife">
        <title>Chloroplast acquisition without the gene transfer in kleptoplastic sea slugs, Plakobranchus ocellatus.</title>
        <authorList>
            <person name="Maeda T."/>
            <person name="Takahashi S."/>
            <person name="Yoshida T."/>
            <person name="Shimamura S."/>
            <person name="Takaki Y."/>
            <person name="Nagai Y."/>
            <person name="Toyoda A."/>
            <person name="Suzuki Y."/>
            <person name="Arimoto A."/>
            <person name="Ishii H."/>
            <person name="Satoh N."/>
            <person name="Nishiyama T."/>
            <person name="Hasebe M."/>
            <person name="Maruyama T."/>
            <person name="Minagawa J."/>
            <person name="Obokata J."/>
            <person name="Shigenobu S."/>
        </authorList>
    </citation>
    <scope>NUCLEOTIDE SEQUENCE [LARGE SCALE GENOMIC DNA]</scope>
</reference>
<protein>
    <submittedName>
        <fullName evidence="1">Uncharacterized protein</fullName>
    </submittedName>
</protein>
<evidence type="ECO:0000313" key="2">
    <source>
        <dbReference type="Proteomes" id="UP000762676"/>
    </source>
</evidence>
<keyword evidence="2" id="KW-1185">Reference proteome</keyword>
<organism evidence="1 2">
    <name type="scientific">Elysia marginata</name>
    <dbReference type="NCBI Taxonomy" id="1093978"/>
    <lineage>
        <taxon>Eukaryota</taxon>
        <taxon>Metazoa</taxon>
        <taxon>Spiralia</taxon>
        <taxon>Lophotrochozoa</taxon>
        <taxon>Mollusca</taxon>
        <taxon>Gastropoda</taxon>
        <taxon>Heterobranchia</taxon>
        <taxon>Euthyneura</taxon>
        <taxon>Panpulmonata</taxon>
        <taxon>Sacoglossa</taxon>
        <taxon>Placobranchoidea</taxon>
        <taxon>Plakobranchidae</taxon>
        <taxon>Elysia</taxon>
    </lineage>
</organism>
<dbReference type="EMBL" id="BMAT01000704">
    <property type="protein sequence ID" value="GFR71570.1"/>
    <property type="molecule type" value="Genomic_DNA"/>
</dbReference>
<evidence type="ECO:0000313" key="1">
    <source>
        <dbReference type="EMBL" id="GFR71570.1"/>
    </source>
</evidence>
<gene>
    <name evidence="1" type="ORF">ElyMa_000356400</name>
</gene>
<proteinExistence type="predicted"/>
<dbReference type="Proteomes" id="UP000762676">
    <property type="component" value="Unassembled WGS sequence"/>
</dbReference>
<comment type="caution">
    <text evidence="1">The sequence shown here is derived from an EMBL/GenBank/DDBJ whole genome shotgun (WGS) entry which is preliminary data.</text>
</comment>
<name>A0AAV4FGT2_9GAST</name>
<accession>A0AAV4FGT2</accession>
<sequence length="106" mass="11906">MRQTENDSCKGHQGLAASDKKKFFFKKKKIEKLSSWHLEFLEALQWGNCGAQSVELLVISDLNAGSTCRSGKFKGQKLSADQKWLKVNLERSQATLALFISLGSRE</sequence>